<dbReference type="InterPro" id="IPR036237">
    <property type="entry name" value="Xyl_isomerase-like_sf"/>
</dbReference>
<dbReference type="SUPFAM" id="SSF51658">
    <property type="entry name" value="Xylose isomerase-like"/>
    <property type="match status" value="1"/>
</dbReference>
<dbReference type="EMBL" id="SNYV01000016">
    <property type="protein sequence ID" value="TDQ75732.1"/>
    <property type="molecule type" value="Genomic_DNA"/>
</dbReference>
<keyword evidence="3" id="KW-1185">Reference proteome</keyword>
<sequence length="303" mass="33957">MDRKDFIRSSSLLIGGAIVNSSVGATPFSLGTLSNNRLKKGVSYYMIKEELSLLDKFKLVKDLGFDGVEINSPDNFDFKELINARDKTGIEIPSTVNKDHWAKSLSDTNPSVRQFTIDSVAKSLQETKELGGDTVLVVPGVVNDKVSYKQAYDNALDSIRKLIPYVEKTGVKIGIENVWNNFILSPLEAKTFLDTIDHPLIGWYFDIGNVLRYGWPEHWIEVLGQRIVKLHAKEFSREKMNNEGLGKGFNVELLAGDIDWKLVMKMVRDVGYKGGWITSELGGGDKGYLEKVADQMNKIVSLY</sequence>
<dbReference type="InterPro" id="IPR013022">
    <property type="entry name" value="Xyl_isomerase-like_TIM-brl"/>
</dbReference>
<dbReference type="PANTHER" id="PTHR12110">
    <property type="entry name" value="HYDROXYPYRUVATE ISOMERASE"/>
    <property type="match status" value="1"/>
</dbReference>
<protein>
    <submittedName>
        <fullName evidence="2">Hexulose-6-phosphate isomerase</fullName>
    </submittedName>
</protein>
<evidence type="ECO:0000313" key="2">
    <source>
        <dbReference type="EMBL" id="TDQ75732.1"/>
    </source>
</evidence>
<dbReference type="OrthoDB" id="9782669at2"/>
<dbReference type="InterPro" id="IPR050312">
    <property type="entry name" value="IolE/XylAMocC-like"/>
</dbReference>
<dbReference type="Pfam" id="PF01261">
    <property type="entry name" value="AP_endonuc_2"/>
    <property type="match status" value="1"/>
</dbReference>
<proteinExistence type="predicted"/>
<gene>
    <name evidence="2" type="ORF">CLV99_3426</name>
</gene>
<feature type="domain" description="Xylose isomerase-like TIM barrel" evidence="1">
    <location>
        <begin position="57"/>
        <end position="282"/>
    </location>
</feature>
<dbReference type="GO" id="GO:0016853">
    <property type="term" value="F:isomerase activity"/>
    <property type="evidence" value="ECO:0007669"/>
    <property type="project" value="UniProtKB-KW"/>
</dbReference>
<dbReference type="RefSeq" id="WP_133585639.1">
    <property type="nucleotide sequence ID" value="NZ_SNYV01000016.1"/>
</dbReference>
<accession>A0A4R6WEW9</accession>
<comment type="caution">
    <text evidence="2">The sequence shown here is derived from an EMBL/GenBank/DDBJ whole genome shotgun (WGS) entry which is preliminary data.</text>
</comment>
<reference evidence="2 3" key="1">
    <citation type="submission" date="2019-03" db="EMBL/GenBank/DDBJ databases">
        <title>Genomic Encyclopedia of Archaeal and Bacterial Type Strains, Phase II (KMG-II): from individual species to whole genera.</title>
        <authorList>
            <person name="Goeker M."/>
        </authorList>
    </citation>
    <scope>NUCLEOTIDE SEQUENCE [LARGE SCALE GENOMIC DNA]</scope>
    <source>
        <strain evidence="2 3">DSM 28353</strain>
    </source>
</reference>
<evidence type="ECO:0000259" key="1">
    <source>
        <dbReference type="Pfam" id="PF01261"/>
    </source>
</evidence>
<keyword evidence="2" id="KW-0413">Isomerase</keyword>
<organism evidence="2 3">
    <name type="scientific">Sphingobacterium yanglingense</name>
    <dbReference type="NCBI Taxonomy" id="1437280"/>
    <lineage>
        <taxon>Bacteria</taxon>
        <taxon>Pseudomonadati</taxon>
        <taxon>Bacteroidota</taxon>
        <taxon>Sphingobacteriia</taxon>
        <taxon>Sphingobacteriales</taxon>
        <taxon>Sphingobacteriaceae</taxon>
        <taxon>Sphingobacterium</taxon>
    </lineage>
</organism>
<dbReference type="AlphaFoldDB" id="A0A4R6WEW9"/>
<evidence type="ECO:0000313" key="3">
    <source>
        <dbReference type="Proteomes" id="UP000295292"/>
    </source>
</evidence>
<name>A0A4R6WEW9_9SPHI</name>
<dbReference type="Gene3D" id="3.20.20.150">
    <property type="entry name" value="Divalent-metal-dependent TIM barrel enzymes"/>
    <property type="match status" value="1"/>
</dbReference>
<dbReference type="Proteomes" id="UP000295292">
    <property type="component" value="Unassembled WGS sequence"/>
</dbReference>